<protein>
    <submittedName>
        <fullName evidence="5">Golgin subfamily A member 2</fullName>
    </submittedName>
</protein>
<accession>A0A0V0RWP7</accession>
<keyword evidence="6" id="KW-1185">Reference proteome</keyword>
<feature type="coiled-coil region" evidence="2">
    <location>
        <begin position="1101"/>
        <end position="1135"/>
    </location>
</feature>
<dbReference type="PANTHER" id="PTHR10881">
    <property type="entry name" value="GOLGIN SUBFAMILY A MEMBER-RELATED"/>
    <property type="match status" value="1"/>
</dbReference>
<dbReference type="Proteomes" id="UP000054630">
    <property type="component" value="Unassembled WGS sequence"/>
</dbReference>
<dbReference type="Pfam" id="PF15070">
    <property type="entry name" value="GOLGA2L5"/>
    <property type="match status" value="2"/>
</dbReference>
<gene>
    <name evidence="5" type="primary">Golga2</name>
    <name evidence="5" type="ORF">T07_3546</name>
</gene>
<dbReference type="OrthoDB" id="5978643at2759"/>
<dbReference type="GO" id="GO:0032580">
    <property type="term" value="C:Golgi cisterna membrane"/>
    <property type="evidence" value="ECO:0007669"/>
    <property type="project" value="TreeGrafter"/>
</dbReference>
<keyword evidence="1 2" id="KW-0175">Coiled coil</keyword>
<evidence type="ECO:0000313" key="6">
    <source>
        <dbReference type="Proteomes" id="UP000054630"/>
    </source>
</evidence>
<dbReference type="PANTHER" id="PTHR10881:SF46">
    <property type="entry name" value="GOLGIN SUBFAMILY A MEMBER 2"/>
    <property type="match status" value="1"/>
</dbReference>
<dbReference type="InterPro" id="IPR024858">
    <property type="entry name" value="GOLGA"/>
</dbReference>
<feature type="coiled-coil region" evidence="2">
    <location>
        <begin position="721"/>
        <end position="794"/>
    </location>
</feature>
<feature type="coiled-coil region" evidence="2">
    <location>
        <begin position="1036"/>
        <end position="1070"/>
    </location>
</feature>
<reference evidence="5 6" key="1">
    <citation type="submission" date="2015-01" db="EMBL/GenBank/DDBJ databases">
        <title>Evolution of Trichinella species and genotypes.</title>
        <authorList>
            <person name="Korhonen P.K."/>
            <person name="Edoardo P."/>
            <person name="Giuseppe L.R."/>
            <person name="Gasser R.B."/>
        </authorList>
    </citation>
    <scope>NUCLEOTIDE SEQUENCE [LARGE SCALE GENOMIC DNA]</scope>
    <source>
        <strain evidence="5">ISS37</strain>
    </source>
</reference>
<name>A0A0V0RWP7_9BILA</name>
<dbReference type="GO" id="GO:0005801">
    <property type="term" value="C:cis-Golgi network"/>
    <property type="evidence" value="ECO:0007669"/>
    <property type="project" value="TreeGrafter"/>
</dbReference>
<dbReference type="InterPro" id="IPR043976">
    <property type="entry name" value="GOLGA_cons_dom"/>
</dbReference>
<feature type="domain" description="Golgin subfamily A conserved" evidence="4">
    <location>
        <begin position="952"/>
        <end position="1194"/>
    </location>
</feature>
<evidence type="ECO:0000313" key="5">
    <source>
        <dbReference type="EMBL" id="KRX18894.1"/>
    </source>
</evidence>
<dbReference type="GO" id="GO:0007030">
    <property type="term" value="P:Golgi organization"/>
    <property type="evidence" value="ECO:0007669"/>
    <property type="project" value="TreeGrafter"/>
</dbReference>
<proteinExistence type="predicted"/>
<dbReference type="GO" id="GO:0000137">
    <property type="term" value="C:Golgi cis cisterna"/>
    <property type="evidence" value="ECO:0007669"/>
    <property type="project" value="TreeGrafter"/>
</dbReference>
<feature type="region of interest" description="Disordered" evidence="3">
    <location>
        <begin position="1256"/>
        <end position="1278"/>
    </location>
</feature>
<organism evidence="5 6">
    <name type="scientific">Trichinella nelsoni</name>
    <dbReference type="NCBI Taxonomy" id="6336"/>
    <lineage>
        <taxon>Eukaryota</taxon>
        <taxon>Metazoa</taxon>
        <taxon>Ecdysozoa</taxon>
        <taxon>Nematoda</taxon>
        <taxon>Enoplea</taxon>
        <taxon>Dorylaimia</taxon>
        <taxon>Trichinellida</taxon>
        <taxon>Trichinellidae</taxon>
        <taxon>Trichinella</taxon>
    </lineage>
</organism>
<dbReference type="STRING" id="6336.A0A0V0RWP7"/>
<evidence type="ECO:0000259" key="4">
    <source>
        <dbReference type="Pfam" id="PF15070"/>
    </source>
</evidence>
<feature type="domain" description="Golgin subfamily A conserved" evidence="4">
    <location>
        <begin position="757"/>
        <end position="914"/>
    </location>
</feature>
<comment type="caution">
    <text evidence="5">The sequence shown here is derived from an EMBL/GenBank/DDBJ whole genome shotgun (WGS) entry which is preliminary data.</text>
</comment>
<sequence length="1340" mass="154229">MNRTKILNEVFLVNSLLRREDSQSIHRKIITNDKQRMGSLHSPFQALNIWPRLYSILDSFTFSSIASPKNFPKMQPRFGQRESHYHRLHIHVATSFHFKVKNMNGTRNNFPITATEKKFKQKNYASTDFGSSDVTSTVFETVDDESQEHGRCNARLTMEACDNNFQISDHEDSDSLFTEFIDNPSSTLEKYKPLNRFELNQLGFRLYDEFQEIIHLADEYQTFVDNKNSDEDLQNHINLKLRFILERLDVEIKQLEWNIQKTMQHCRIHDKRLQWLPIYCKSFKRYRKIVRRLTTDVLDQVERVVTLKARGCDNCETPFSIKAAIEAAQRYLQKTEYELRKPPLQLMSMCNTLTCIEMAKTLKEFQSKNVQKPIVDAACFNTLMQKKIQHSFTGNVNLESIENSSFSPSSNNSDGGVFALNTGPPSVLESEMSHTATGAANDFDSNKQERVNSNLQKLNQPNMIAPNLNFFQSDFTKNDKTVANHYSQGMSLTRNQSEIELENSLLKDRLRAEQESKMELEKTYQALVNWGNFIQSEYNKLRTGKEAPSAFEERNSLLEEIQTHTKIIGVLVEEKSSLQSQLRQAKEMFKALQMEHVSMQMKFVQRQEMDKNATTMINELQAENAALKSSVQQQGIQLTTQRYELTRQLHGLSILQQDKNELSVKLKAQSELIESMKEAEKKLKRSLESREIYAKQLSQALTNSEAGNGNDRSERTTFSILEEKQAEIDKLNAEMNTVKQQLLEAKQSFEKYEQSAEEKIAISSREIQKHQAEKSTLLMKLEQLETELKALQSVNKVESVVERDKNLDADVIESMKLVSELHCELEIMNKRVQQLEIAVQEKELHISNLELQLREKIDYARNCQSILEQLHSERVTAGRALAQNHDLKERLCELQNKFVEMSEANAVMTDRLQTLTSKLASVNQNENVKSTTDSYTSMTDEEQCSFCTNSCNNSDNTLVELNMKIEQLTIENDYLKQCLAANLSEVDQDTTTTETSLVESEINFTSVEQLAINEDTSANSENITDVQSLEVEKKNNAHLCTEHQNLSDRIETLSEEDEKLQNRMLSLNASLAAKELLSSSDRFASGRRNNGQSTEDLLRSLHELQQRFIQAMNENASLTDRNQRMEHMIIQLQSETETIGEFVTLYQHQRRVVRQRLIEKEEYVAQIAREKEVMKEKVAELRLLFVDLLRERNMLKAYSHKAAGQSMSRGRELDDIKCPVRLSQTVIDETVLYNQHPGGQKKSVASGADVAVGEVNLSNEKRTDEKVDNSLENEKAETDGSLVDRIMNLLAEIQNPEMVNQLPSQGPQMHCKYCTGKIKIRMHVRNSYTIKMNEEFGLLI</sequence>
<dbReference type="EMBL" id="JYDL01000066">
    <property type="protein sequence ID" value="KRX18894.1"/>
    <property type="molecule type" value="Genomic_DNA"/>
</dbReference>
<evidence type="ECO:0000256" key="3">
    <source>
        <dbReference type="SAM" id="MobiDB-lite"/>
    </source>
</evidence>
<feature type="coiled-coil region" evidence="2">
    <location>
        <begin position="818"/>
        <end position="852"/>
    </location>
</feature>
<evidence type="ECO:0000256" key="2">
    <source>
        <dbReference type="SAM" id="Coils"/>
    </source>
</evidence>
<evidence type="ECO:0000256" key="1">
    <source>
        <dbReference type="ARBA" id="ARBA00023054"/>
    </source>
</evidence>
<feature type="coiled-coil region" evidence="2">
    <location>
        <begin position="568"/>
        <end position="696"/>
    </location>
</feature>
<feature type="compositionally biased region" description="Basic and acidic residues" evidence="3">
    <location>
        <begin position="1259"/>
        <end position="1278"/>
    </location>
</feature>